<dbReference type="Proteomes" id="UP000294980">
    <property type="component" value="Unassembled WGS sequence"/>
</dbReference>
<dbReference type="InterPro" id="IPR001296">
    <property type="entry name" value="Glyco_trans_1"/>
</dbReference>
<keyword evidence="3" id="KW-0328">Glycosyltransferase</keyword>
<dbReference type="Pfam" id="PF00534">
    <property type="entry name" value="Glycos_transf_1"/>
    <property type="match status" value="1"/>
</dbReference>
<dbReference type="AlphaFoldDB" id="A0A4R2K911"/>
<proteinExistence type="predicted"/>
<protein>
    <submittedName>
        <fullName evidence="3">Rhamnosyl/mannosyltransferase</fullName>
    </submittedName>
</protein>
<keyword evidence="3" id="KW-0808">Transferase</keyword>
<dbReference type="PANTHER" id="PTHR45947">
    <property type="entry name" value="SULFOQUINOVOSYL TRANSFERASE SQD2"/>
    <property type="match status" value="1"/>
</dbReference>
<gene>
    <name evidence="3" type="ORF">EV688_1296</name>
</gene>
<accession>A0A4R2K911</accession>
<keyword evidence="4" id="KW-1185">Reference proteome</keyword>
<dbReference type="InterPro" id="IPR050194">
    <property type="entry name" value="Glycosyltransferase_grp1"/>
</dbReference>
<comment type="caution">
    <text evidence="3">The sequence shown here is derived from an EMBL/GenBank/DDBJ whole genome shotgun (WGS) entry which is preliminary data.</text>
</comment>
<dbReference type="OrthoDB" id="9802525at2"/>
<feature type="domain" description="Glycosyltransferase subfamily 4-like N-terminal" evidence="2">
    <location>
        <begin position="28"/>
        <end position="199"/>
    </location>
</feature>
<dbReference type="GO" id="GO:0016757">
    <property type="term" value="F:glycosyltransferase activity"/>
    <property type="evidence" value="ECO:0007669"/>
    <property type="project" value="UniProtKB-KW"/>
</dbReference>
<evidence type="ECO:0000313" key="4">
    <source>
        <dbReference type="Proteomes" id="UP000294980"/>
    </source>
</evidence>
<dbReference type="InterPro" id="IPR028098">
    <property type="entry name" value="Glyco_trans_4-like_N"/>
</dbReference>
<evidence type="ECO:0000313" key="3">
    <source>
        <dbReference type="EMBL" id="TCO69873.1"/>
    </source>
</evidence>
<evidence type="ECO:0000259" key="2">
    <source>
        <dbReference type="Pfam" id="PF13579"/>
    </source>
</evidence>
<sequence>MSASPPSDESSPSLRVLHIGKYFPPFRGGMETYLRDLMRAMTDVQVISSALVHDHRRSFRSRASTLTTARSELTILRAARWINLSFAPISPGFPLLFLRMLRQEKPDILHFHLPNASTFWALIIPKARRLPWVVHWHSDVPETVFASHWWLRPLALPYRALERALLRRAARIIATSPPYLRSSPFLAAFRGKCRVIPLGLPSPAPTHTCAGNKTASRGPDEPLRLLAVGRLSYYKGFSVLLEALSQAPDVELQLVGDGERRDELQALASELSIDSRVRFRGSISDEELEAAWAWCDCLCLPSIERSEAFGIVLLEAMSRGKACIVSDIHGSGMGWVVEEGVTGLVVESRNAQALSEGLQALNSDRAALDRMGRAGQRKFQDQLDIARSARQVKTLYQDVTAHAG</sequence>
<dbReference type="SUPFAM" id="SSF53756">
    <property type="entry name" value="UDP-Glycosyltransferase/glycogen phosphorylase"/>
    <property type="match status" value="1"/>
</dbReference>
<reference evidence="3 4" key="1">
    <citation type="submission" date="2019-03" db="EMBL/GenBank/DDBJ databases">
        <title>Genomic Encyclopedia of Type Strains, Phase IV (KMG-IV): sequencing the most valuable type-strain genomes for metagenomic binning, comparative biology and taxonomic classification.</title>
        <authorList>
            <person name="Goeker M."/>
        </authorList>
    </citation>
    <scope>NUCLEOTIDE SEQUENCE [LARGE SCALE GENOMIC DNA]</scope>
    <source>
        <strain evidence="3 4">DSM 23344</strain>
    </source>
</reference>
<organism evidence="3 4">
    <name type="scientific">Chromatocurvus halotolerans</name>
    <dbReference type="NCBI Taxonomy" id="1132028"/>
    <lineage>
        <taxon>Bacteria</taxon>
        <taxon>Pseudomonadati</taxon>
        <taxon>Pseudomonadota</taxon>
        <taxon>Gammaproteobacteria</taxon>
        <taxon>Cellvibrionales</taxon>
        <taxon>Halieaceae</taxon>
        <taxon>Chromatocurvus</taxon>
    </lineage>
</organism>
<dbReference type="Gene3D" id="3.40.50.2000">
    <property type="entry name" value="Glycogen Phosphorylase B"/>
    <property type="match status" value="2"/>
</dbReference>
<dbReference type="Pfam" id="PF13579">
    <property type="entry name" value="Glyco_trans_4_4"/>
    <property type="match status" value="1"/>
</dbReference>
<dbReference type="PANTHER" id="PTHR45947:SF3">
    <property type="entry name" value="SULFOQUINOVOSYL TRANSFERASE SQD2"/>
    <property type="match status" value="1"/>
</dbReference>
<dbReference type="RefSeq" id="WP_117319686.1">
    <property type="nucleotide sequence ID" value="NZ_QQSW01000035.1"/>
</dbReference>
<feature type="domain" description="Glycosyl transferase family 1" evidence="1">
    <location>
        <begin position="219"/>
        <end position="377"/>
    </location>
</feature>
<name>A0A4R2K911_9GAMM</name>
<dbReference type="EMBL" id="SLWX01000029">
    <property type="protein sequence ID" value="TCO69873.1"/>
    <property type="molecule type" value="Genomic_DNA"/>
</dbReference>
<evidence type="ECO:0000259" key="1">
    <source>
        <dbReference type="Pfam" id="PF00534"/>
    </source>
</evidence>